<keyword evidence="5" id="KW-1185">Reference proteome</keyword>
<name>A0A672MCK6_SINGR</name>
<organism evidence="4 5">
    <name type="scientific">Sinocyclocheilus grahami</name>
    <name type="common">Dianchi golden-line fish</name>
    <name type="synonym">Barbus grahami</name>
    <dbReference type="NCBI Taxonomy" id="75366"/>
    <lineage>
        <taxon>Eukaryota</taxon>
        <taxon>Metazoa</taxon>
        <taxon>Chordata</taxon>
        <taxon>Craniata</taxon>
        <taxon>Vertebrata</taxon>
        <taxon>Euteleostomi</taxon>
        <taxon>Actinopterygii</taxon>
        <taxon>Neopterygii</taxon>
        <taxon>Teleostei</taxon>
        <taxon>Ostariophysi</taxon>
        <taxon>Cypriniformes</taxon>
        <taxon>Cyprinidae</taxon>
        <taxon>Cyprininae</taxon>
        <taxon>Sinocyclocheilus</taxon>
    </lineage>
</organism>
<dbReference type="Gene3D" id="3.40.50.300">
    <property type="entry name" value="P-loop containing nucleotide triphosphate hydrolases"/>
    <property type="match status" value="1"/>
</dbReference>
<dbReference type="InterPro" id="IPR006703">
    <property type="entry name" value="G_AIG1"/>
</dbReference>
<feature type="domain" description="AIG1-type G" evidence="3">
    <location>
        <begin position="1"/>
        <end position="88"/>
    </location>
</feature>
<reference evidence="4" key="2">
    <citation type="submission" date="2025-09" db="UniProtKB">
        <authorList>
            <consortium name="Ensembl"/>
        </authorList>
    </citation>
    <scope>IDENTIFICATION</scope>
</reference>
<evidence type="ECO:0000259" key="3">
    <source>
        <dbReference type="Pfam" id="PF04548"/>
    </source>
</evidence>
<evidence type="ECO:0000313" key="4">
    <source>
        <dbReference type="Ensembl" id="ENSSGRP00000035254.1"/>
    </source>
</evidence>
<evidence type="ECO:0000256" key="2">
    <source>
        <dbReference type="ARBA" id="ARBA00022741"/>
    </source>
</evidence>
<dbReference type="InterPro" id="IPR027417">
    <property type="entry name" value="P-loop_NTPase"/>
</dbReference>
<accession>A0A672MCK6</accession>
<dbReference type="AlphaFoldDB" id="A0A672MCK6"/>
<proteinExistence type="inferred from homology"/>
<dbReference type="Pfam" id="PF04548">
    <property type="entry name" value="AIG1"/>
    <property type="match status" value="1"/>
</dbReference>
<evidence type="ECO:0000313" key="5">
    <source>
        <dbReference type="Proteomes" id="UP000472262"/>
    </source>
</evidence>
<reference evidence="4" key="1">
    <citation type="submission" date="2025-08" db="UniProtKB">
        <authorList>
            <consortium name="Ensembl"/>
        </authorList>
    </citation>
    <scope>IDENTIFICATION</scope>
</reference>
<dbReference type="GO" id="GO:0005525">
    <property type="term" value="F:GTP binding"/>
    <property type="evidence" value="ECO:0007669"/>
    <property type="project" value="InterPro"/>
</dbReference>
<dbReference type="Proteomes" id="UP000472262">
    <property type="component" value="Unassembled WGS sequence"/>
</dbReference>
<keyword evidence="2" id="KW-0547">Nucleotide-binding</keyword>
<evidence type="ECO:0000256" key="1">
    <source>
        <dbReference type="ARBA" id="ARBA00008535"/>
    </source>
</evidence>
<dbReference type="InParanoid" id="A0A672MCK6"/>
<dbReference type="Ensembl" id="ENSSGRT00000037844.1">
    <property type="protein sequence ID" value="ENSSGRP00000035254.1"/>
    <property type="gene ID" value="ENSSGRG00000019538.1"/>
</dbReference>
<comment type="similarity">
    <text evidence="1">Belongs to the TRAFAC class TrmE-Era-EngA-EngB-Septin-like GTPase superfamily. AIG1/Toc34/Toc159-like paraseptin GTPase family. IAN subfamily.</text>
</comment>
<sequence>IVLNVGRYTRHENEVVQQFRNTMTEEHVLKHTGILFIHGEQLEGQTIEGFVKKQCSGEKLLDPIDKMVKEISCYKNELLQKMEKEIQEEMNFFLDNLSPEWKQEKAKGFFFSLLKKKNFWNTRDEFYCVGIGVETAVVVALLKAFSKGGGRDTLTSKPAGGTAAAVEAVNTGGEAAEFENVADREAAEVRGARAATGPVILPGVLRATALTGAIGREITGWKDAEEVDSVYDTMKKAAKVNYEYRKVMVEKIQEFYKTQAIMLKTNTETVLQFIR</sequence>
<protein>
    <recommendedName>
        <fullName evidence="3">AIG1-type G domain-containing protein</fullName>
    </recommendedName>
</protein>